<reference evidence="2 3" key="1">
    <citation type="submission" date="2023-05" db="EMBL/GenBank/DDBJ databases">
        <title>B98-5 Cell Line De Novo Hybrid Assembly: An Optical Mapping Approach.</title>
        <authorList>
            <person name="Kananen K."/>
            <person name="Auerbach J.A."/>
            <person name="Kautto E."/>
            <person name="Blachly J.S."/>
        </authorList>
    </citation>
    <scope>NUCLEOTIDE SEQUENCE [LARGE SCALE GENOMIC DNA]</scope>
    <source>
        <strain evidence="2">B95-8</strain>
        <tissue evidence="2">Cell line</tissue>
    </source>
</reference>
<feature type="compositionally biased region" description="Polar residues" evidence="1">
    <location>
        <begin position="101"/>
        <end position="115"/>
    </location>
</feature>
<comment type="caution">
    <text evidence="2">The sequence shown here is derived from an EMBL/GenBank/DDBJ whole genome shotgun (WGS) entry which is preliminary data.</text>
</comment>
<name>A0ABQ9WFR1_SAGOE</name>
<dbReference type="EMBL" id="JASSZA010000001">
    <property type="protein sequence ID" value="KAK2120285.1"/>
    <property type="molecule type" value="Genomic_DNA"/>
</dbReference>
<gene>
    <name evidence="2" type="ORF">P7K49_001671</name>
</gene>
<evidence type="ECO:0000313" key="3">
    <source>
        <dbReference type="Proteomes" id="UP001266305"/>
    </source>
</evidence>
<accession>A0ABQ9WFR1</accession>
<organism evidence="2 3">
    <name type="scientific">Saguinus oedipus</name>
    <name type="common">Cotton-top tamarin</name>
    <name type="synonym">Oedipomidas oedipus</name>
    <dbReference type="NCBI Taxonomy" id="9490"/>
    <lineage>
        <taxon>Eukaryota</taxon>
        <taxon>Metazoa</taxon>
        <taxon>Chordata</taxon>
        <taxon>Craniata</taxon>
        <taxon>Vertebrata</taxon>
        <taxon>Euteleostomi</taxon>
        <taxon>Mammalia</taxon>
        <taxon>Eutheria</taxon>
        <taxon>Euarchontoglires</taxon>
        <taxon>Primates</taxon>
        <taxon>Haplorrhini</taxon>
        <taxon>Platyrrhini</taxon>
        <taxon>Cebidae</taxon>
        <taxon>Callitrichinae</taxon>
        <taxon>Saguinus</taxon>
    </lineage>
</organism>
<evidence type="ECO:0000313" key="2">
    <source>
        <dbReference type="EMBL" id="KAK2120285.1"/>
    </source>
</evidence>
<proteinExistence type="predicted"/>
<feature type="region of interest" description="Disordered" evidence="1">
    <location>
        <begin position="96"/>
        <end position="115"/>
    </location>
</feature>
<dbReference type="Proteomes" id="UP001266305">
    <property type="component" value="Unassembled WGS sequence"/>
</dbReference>
<evidence type="ECO:0000256" key="1">
    <source>
        <dbReference type="SAM" id="MobiDB-lite"/>
    </source>
</evidence>
<sequence length="115" mass="12715">MSDKNDIHVRDSKQTRKQLSNDILQAYQAIPTLCILEIRGHLFDDEFQLVAKDARTLSPEFALLPWCYVYGELGIMAAFGTGQTTAAGSPYSKKDLKGNCTAGNAPQQQHQELGD</sequence>
<keyword evidence="3" id="KW-1185">Reference proteome</keyword>
<protein>
    <submittedName>
        <fullName evidence="2">Uncharacterized protein</fullName>
    </submittedName>
</protein>